<sequence>MCFKRPENSRLSWSALSPFACRHETREDGARKYSVRGFNEGKRKKEEKERDKERRKRAEEKRKKRGETEKWSGRTARRRPRLVIYIESYLHLNYKRKLVIVPRRLTHFSDASLVVRAI</sequence>
<proteinExistence type="predicted"/>
<evidence type="ECO:0000313" key="2">
    <source>
        <dbReference type="EMBL" id="KAL0124185.1"/>
    </source>
</evidence>
<name>A0AAW2GCD5_9HYME</name>
<feature type="compositionally biased region" description="Basic and acidic residues" evidence="1">
    <location>
        <begin position="39"/>
        <end position="72"/>
    </location>
</feature>
<dbReference type="EMBL" id="JADYXP020000005">
    <property type="protein sequence ID" value="KAL0124185.1"/>
    <property type="molecule type" value="Genomic_DNA"/>
</dbReference>
<protein>
    <submittedName>
        <fullName evidence="2">Uncharacterized protein</fullName>
    </submittedName>
</protein>
<dbReference type="Proteomes" id="UP001430953">
    <property type="component" value="Unassembled WGS sequence"/>
</dbReference>
<feature type="region of interest" description="Disordered" evidence="1">
    <location>
        <begin position="32"/>
        <end position="74"/>
    </location>
</feature>
<evidence type="ECO:0000313" key="3">
    <source>
        <dbReference type="Proteomes" id="UP001430953"/>
    </source>
</evidence>
<organism evidence="2 3">
    <name type="scientific">Cardiocondyla obscurior</name>
    <dbReference type="NCBI Taxonomy" id="286306"/>
    <lineage>
        <taxon>Eukaryota</taxon>
        <taxon>Metazoa</taxon>
        <taxon>Ecdysozoa</taxon>
        <taxon>Arthropoda</taxon>
        <taxon>Hexapoda</taxon>
        <taxon>Insecta</taxon>
        <taxon>Pterygota</taxon>
        <taxon>Neoptera</taxon>
        <taxon>Endopterygota</taxon>
        <taxon>Hymenoptera</taxon>
        <taxon>Apocrita</taxon>
        <taxon>Aculeata</taxon>
        <taxon>Formicoidea</taxon>
        <taxon>Formicidae</taxon>
        <taxon>Myrmicinae</taxon>
        <taxon>Cardiocondyla</taxon>
    </lineage>
</organism>
<accession>A0AAW2GCD5</accession>
<dbReference type="AlphaFoldDB" id="A0AAW2GCD5"/>
<gene>
    <name evidence="2" type="ORF">PUN28_006190</name>
</gene>
<reference evidence="2 3" key="1">
    <citation type="submission" date="2023-03" db="EMBL/GenBank/DDBJ databases">
        <title>High recombination rates correlate with genetic variation in Cardiocondyla obscurior ants.</title>
        <authorList>
            <person name="Errbii M."/>
        </authorList>
    </citation>
    <scope>NUCLEOTIDE SEQUENCE [LARGE SCALE GENOMIC DNA]</scope>
    <source>
        <strain evidence="2">Alpha-2009</strain>
        <tissue evidence="2">Whole body</tissue>
    </source>
</reference>
<keyword evidence="3" id="KW-1185">Reference proteome</keyword>
<evidence type="ECO:0000256" key="1">
    <source>
        <dbReference type="SAM" id="MobiDB-lite"/>
    </source>
</evidence>
<comment type="caution">
    <text evidence="2">The sequence shown here is derived from an EMBL/GenBank/DDBJ whole genome shotgun (WGS) entry which is preliminary data.</text>
</comment>